<accession>K0K5P9</accession>
<dbReference type="CDD" id="cd00827">
    <property type="entry name" value="init_cond_enzymes"/>
    <property type="match status" value="1"/>
</dbReference>
<dbReference type="GO" id="GO:0004421">
    <property type="term" value="F:hydroxymethylglutaryl-CoA synthase activity"/>
    <property type="evidence" value="ECO:0007669"/>
    <property type="project" value="UniProtKB-EC"/>
</dbReference>
<dbReference type="PANTHER" id="PTHR43323">
    <property type="entry name" value="3-HYDROXY-3-METHYLGLUTARYL COENZYME A SYNTHASE"/>
    <property type="match status" value="1"/>
</dbReference>
<dbReference type="InterPro" id="IPR016039">
    <property type="entry name" value="Thiolase-like"/>
</dbReference>
<dbReference type="KEGG" id="sesp:BN6_46140"/>
<keyword evidence="2 5" id="KW-0808">Transferase</keyword>
<evidence type="ECO:0000313" key="6">
    <source>
        <dbReference type="Proteomes" id="UP000006281"/>
    </source>
</evidence>
<sequence>MNVGIEALNAYCGVAAIPVPALFAGRGLDPGRLDNLMMSAKSVALPFEDPVTHAVNAAKPVVDALDPADRDRIELVVTSTESGLDYSKSVASYVHEHLGLSRRCRVLEVKQACYAATAALQLACGYLAAGLSPGAKALVIATDVSLVGEDSQYTEPAMGTGAAAVLLGDRPHVLDVDLGAFGVHSYETLDSARPAPTFDIADADKSLFAYLDCLTSCFADYSAKVAGAEFGSTFAGLAMHTPFAGIVRAAHRKLARENGIADIAADFARRVAPALEYPRLVGNLCSGSVYLALASLIDHLRPTEPVRVGLYSYGSGCASEFYSGVVDASSVAAVGRMRIGDHLAARCELTFAEYRELLAETADCLVPVADRDIDPHRHKVLLDRVRLPRTLLACTGVRGHHRRYDWIGVGAA</sequence>
<dbReference type="eggNOG" id="COG3425">
    <property type="taxonomic scope" value="Bacteria"/>
</dbReference>
<evidence type="ECO:0000313" key="5">
    <source>
        <dbReference type="EMBL" id="CCH31893.1"/>
    </source>
</evidence>
<proteinExistence type="inferred from homology"/>
<dbReference type="EMBL" id="HE804045">
    <property type="protein sequence ID" value="CCH31893.1"/>
    <property type="molecule type" value="Genomic_DNA"/>
</dbReference>
<dbReference type="EC" id="2.3.3.10" evidence="5"/>
<dbReference type="Gene3D" id="3.40.47.10">
    <property type="match status" value="2"/>
</dbReference>
<keyword evidence="6" id="KW-1185">Reference proteome</keyword>
<dbReference type="HOGENOM" id="CLU_008065_3_2_11"/>
<feature type="domain" description="Hydroxymethylglutaryl-coenzyme A synthase C-terminal" evidence="4">
    <location>
        <begin position="259"/>
        <end position="359"/>
    </location>
</feature>
<name>K0K5P9_SACES</name>
<dbReference type="BioCyc" id="SESP1179773:BN6_RS22335-MONOMER"/>
<evidence type="ECO:0000259" key="4">
    <source>
        <dbReference type="Pfam" id="PF08540"/>
    </source>
</evidence>
<dbReference type="RefSeq" id="WP_015102005.1">
    <property type="nucleotide sequence ID" value="NC_019673.1"/>
</dbReference>
<dbReference type="Pfam" id="PF08540">
    <property type="entry name" value="HMG_CoA_synt_C"/>
    <property type="match status" value="1"/>
</dbReference>
<keyword evidence="5" id="KW-0012">Acyltransferase</keyword>
<comment type="similarity">
    <text evidence="1">Belongs to the thiolase-like superfamily. HMG-CoA synthase family.</text>
</comment>
<feature type="domain" description="Hydroxymethylglutaryl-coenzyme A synthase N-terminal" evidence="3">
    <location>
        <begin position="70"/>
        <end position="169"/>
    </location>
</feature>
<dbReference type="AlphaFoldDB" id="K0K5P9"/>
<dbReference type="PANTHER" id="PTHR43323:SF2">
    <property type="entry name" value="HYDROXYMETHYLGLUTARYL-COA SYNTHASE"/>
    <property type="match status" value="1"/>
</dbReference>
<evidence type="ECO:0000259" key="3">
    <source>
        <dbReference type="Pfam" id="PF01154"/>
    </source>
</evidence>
<evidence type="ECO:0000256" key="1">
    <source>
        <dbReference type="ARBA" id="ARBA00007061"/>
    </source>
</evidence>
<dbReference type="InterPro" id="IPR013746">
    <property type="entry name" value="HMG_CoA_synt_C_dom"/>
</dbReference>
<organism evidence="5 6">
    <name type="scientific">Saccharothrix espanaensis (strain ATCC 51144 / DSM 44229 / JCM 9112 / NBRC 15066 / NRRL 15764)</name>
    <dbReference type="NCBI Taxonomy" id="1179773"/>
    <lineage>
        <taxon>Bacteria</taxon>
        <taxon>Bacillati</taxon>
        <taxon>Actinomycetota</taxon>
        <taxon>Actinomycetes</taxon>
        <taxon>Pseudonocardiales</taxon>
        <taxon>Pseudonocardiaceae</taxon>
        <taxon>Saccharothrix</taxon>
    </lineage>
</organism>
<dbReference type="InterPro" id="IPR013528">
    <property type="entry name" value="HMG_CoA_synth_N"/>
</dbReference>
<gene>
    <name evidence="5" type="ordered locus">BN6_46140</name>
</gene>
<dbReference type="OrthoDB" id="9769523at2"/>
<dbReference type="STRING" id="1179773.BN6_46140"/>
<reference evidence="5 6" key="1">
    <citation type="journal article" date="2012" name="BMC Genomics">
        <title>Complete genome sequence of Saccharothrix espanaensis DSM 44229T and comparison to the other completely sequenced Pseudonocardiaceae.</title>
        <authorList>
            <person name="Strobel T."/>
            <person name="Al-Dilaimi A."/>
            <person name="Blom J."/>
            <person name="Gessner A."/>
            <person name="Kalinowski J."/>
            <person name="Luzhetska M."/>
            <person name="Puhler A."/>
            <person name="Szczepanowski R."/>
            <person name="Bechthold A."/>
            <person name="Ruckert C."/>
        </authorList>
    </citation>
    <scope>NUCLEOTIDE SEQUENCE [LARGE SCALE GENOMIC DNA]</scope>
    <source>
        <strain evidence="6">ATCC 51144 / DSM 44229 / JCM 9112 / NBRC 15066 / NRRL 15764</strain>
    </source>
</reference>
<dbReference type="SUPFAM" id="SSF53901">
    <property type="entry name" value="Thiolase-like"/>
    <property type="match status" value="2"/>
</dbReference>
<protein>
    <submittedName>
        <fullName evidence="5">Hydroxymethylglutaryl-CoA synthase like protein</fullName>
        <ecNumber evidence="5">2.3.3.10</ecNumber>
    </submittedName>
</protein>
<dbReference type="Pfam" id="PF01154">
    <property type="entry name" value="HMG_CoA_synt_N"/>
    <property type="match status" value="1"/>
</dbReference>
<dbReference type="PATRIC" id="fig|1179773.3.peg.4623"/>
<dbReference type="GO" id="GO:0006084">
    <property type="term" value="P:acetyl-CoA metabolic process"/>
    <property type="evidence" value="ECO:0007669"/>
    <property type="project" value="InterPro"/>
</dbReference>
<evidence type="ECO:0000256" key="2">
    <source>
        <dbReference type="ARBA" id="ARBA00022679"/>
    </source>
</evidence>
<dbReference type="Proteomes" id="UP000006281">
    <property type="component" value="Chromosome"/>
</dbReference>